<keyword evidence="3" id="KW-1185">Reference proteome</keyword>
<protein>
    <recommendedName>
        <fullName evidence="4">DUF2568 domain-containing protein</fullName>
    </recommendedName>
</protein>
<keyword evidence="1" id="KW-0472">Membrane</keyword>
<dbReference type="Proteomes" id="UP001055868">
    <property type="component" value="Chromosome"/>
</dbReference>
<organism evidence="2 3">
    <name type="scientific">Brachybacterium kimchii</name>
    <dbReference type="NCBI Taxonomy" id="2942909"/>
    <lineage>
        <taxon>Bacteria</taxon>
        <taxon>Bacillati</taxon>
        <taxon>Actinomycetota</taxon>
        <taxon>Actinomycetes</taxon>
        <taxon>Micrococcales</taxon>
        <taxon>Dermabacteraceae</taxon>
        <taxon>Brachybacterium</taxon>
    </lineage>
</organism>
<proteinExistence type="predicted"/>
<evidence type="ECO:0008006" key="4">
    <source>
        <dbReference type="Google" id="ProtNLM"/>
    </source>
</evidence>
<gene>
    <name evidence="2" type="ORF">M4486_13345</name>
</gene>
<feature type="transmembrane region" description="Helical" evidence="1">
    <location>
        <begin position="95"/>
        <end position="118"/>
    </location>
</feature>
<evidence type="ECO:0000256" key="1">
    <source>
        <dbReference type="SAM" id="Phobius"/>
    </source>
</evidence>
<feature type="transmembrane region" description="Helical" evidence="1">
    <location>
        <begin position="38"/>
        <end position="57"/>
    </location>
</feature>
<evidence type="ECO:0000313" key="2">
    <source>
        <dbReference type="EMBL" id="UQN28608.1"/>
    </source>
</evidence>
<dbReference type="RefSeq" id="WP_249477737.1">
    <property type="nucleotide sequence ID" value="NZ_CP097218.1"/>
</dbReference>
<dbReference type="EMBL" id="CP097218">
    <property type="protein sequence ID" value="UQN28608.1"/>
    <property type="molecule type" value="Genomic_DNA"/>
</dbReference>
<feature type="transmembrane region" description="Helical" evidence="1">
    <location>
        <begin position="12"/>
        <end position="32"/>
    </location>
</feature>
<name>A0ABY4N213_9MICO</name>
<keyword evidence="1" id="KW-1133">Transmembrane helix</keyword>
<accession>A0ABY4N213</accession>
<reference evidence="2" key="1">
    <citation type="submission" date="2022-05" db="EMBL/GenBank/DDBJ databases">
        <title>Genomic analysis of Brachybacterium sp. CBA3104.</title>
        <authorList>
            <person name="Roh S.W."/>
            <person name="Kim Y.B."/>
            <person name="Kim Y."/>
        </authorList>
    </citation>
    <scope>NUCLEOTIDE SEQUENCE</scope>
    <source>
        <strain evidence="2">CBA3104</strain>
    </source>
</reference>
<keyword evidence="1" id="KW-0812">Transmembrane</keyword>
<evidence type="ECO:0000313" key="3">
    <source>
        <dbReference type="Proteomes" id="UP001055868"/>
    </source>
</evidence>
<sequence>MKGQRLGMLSLRLDALYCLVLGVIVAAASPLISTATSLPTWLVAAAGVAVVVWAGAVEWMRSRLHLRTALRIVMTANVAATLAVAAVSFTAAAVFTVLVILAIAVDVAAFAGSQALALGRLRTRAS</sequence>
<feature type="transmembrane region" description="Helical" evidence="1">
    <location>
        <begin position="69"/>
        <end position="89"/>
    </location>
</feature>